<dbReference type="GO" id="GO:0005835">
    <property type="term" value="C:fatty acid synthase complex"/>
    <property type="evidence" value="ECO:0007669"/>
    <property type="project" value="InterPro"/>
</dbReference>
<dbReference type="InterPro" id="IPR029069">
    <property type="entry name" value="HotDog_dom_sf"/>
</dbReference>
<dbReference type="EMBL" id="BMMK01000013">
    <property type="protein sequence ID" value="GGM58039.1"/>
    <property type="molecule type" value="Genomic_DNA"/>
</dbReference>
<keyword evidence="4" id="KW-1185">Reference proteome</keyword>
<dbReference type="Gene3D" id="3.10.129.10">
    <property type="entry name" value="Hotdog Thioesterase"/>
    <property type="match status" value="1"/>
</dbReference>
<dbReference type="PANTHER" id="PTHR43841:SF1">
    <property type="entry name" value="3-HYDROXYACYL-THIOESTER DEHYDRATASE X"/>
    <property type="match status" value="1"/>
</dbReference>
<evidence type="ECO:0000256" key="1">
    <source>
        <dbReference type="ARBA" id="ARBA00005254"/>
    </source>
</evidence>
<dbReference type="RefSeq" id="WP_189058356.1">
    <property type="nucleotide sequence ID" value="NZ_BMMK01000013.1"/>
</dbReference>
<dbReference type="PANTHER" id="PTHR43841">
    <property type="entry name" value="3-HYDROXYACYL-THIOESTER DEHYDRATASE HTDX-RELATED"/>
    <property type="match status" value="1"/>
</dbReference>
<dbReference type="InterPro" id="IPR003965">
    <property type="entry name" value="Fatty_acid_synthase"/>
</dbReference>
<dbReference type="GO" id="GO:0004312">
    <property type="term" value="F:fatty acid synthase activity"/>
    <property type="evidence" value="ECO:0007669"/>
    <property type="project" value="InterPro"/>
</dbReference>
<dbReference type="Proteomes" id="UP000637578">
    <property type="component" value="Unassembled WGS sequence"/>
</dbReference>
<dbReference type="Pfam" id="PF01575">
    <property type="entry name" value="MaoC_dehydratas"/>
    <property type="match status" value="1"/>
</dbReference>
<evidence type="ECO:0000313" key="3">
    <source>
        <dbReference type="EMBL" id="GGM58039.1"/>
    </source>
</evidence>
<organism evidence="3 4">
    <name type="scientific">Longimycelium tulufanense</name>
    <dbReference type="NCBI Taxonomy" id="907463"/>
    <lineage>
        <taxon>Bacteria</taxon>
        <taxon>Bacillati</taxon>
        <taxon>Actinomycetota</taxon>
        <taxon>Actinomycetes</taxon>
        <taxon>Pseudonocardiales</taxon>
        <taxon>Pseudonocardiaceae</taxon>
        <taxon>Longimycelium</taxon>
    </lineage>
</organism>
<evidence type="ECO:0000259" key="2">
    <source>
        <dbReference type="Pfam" id="PF01575"/>
    </source>
</evidence>
<comment type="similarity">
    <text evidence="1">Belongs to the enoyl-CoA hydratase/isomerase family.</text>
</comment>
<dbReference type="GO" id="GO:0006633">
    <property type="term" value="P:fatty acid biosynthetic process"/>
    <property type="evidence" value="ECO:0007669"/>
    <property type="project" value="InterPro"/>
</dbReference>
<proteinExistence type="inferred from homology"/>
<feature type="domain" description="MaoC-like" evidence="2">
    <location>
        <begin position="182"/>
        <end position="267"/>
    </location>
</feature>
<name>A0A8J3CF47_9PSEU</name>
<dbReference type="SUPFAM" id="SSF54637">
    <property type="entry name" value="Thioesterase/thiol ester dehydrase-isomerase"/>
    <property type="match status" value="2"/>
</dbReference>
<reference evidence="3" key="1">
    <citation type="journal article" date="2014" name="Int. J. Syst. Evol. Microbiol.">
        <title>Complete genome sequence of Corynebacterium casei LMG S-19264T (=DSM 44701T), isolated from a smear-ripened cheese.</title>
        <authorList>
            <consortium name="US DOE Joint Genome Institute (JGI-PGF)"/>
            <person name="Walter F."/>
            <person name="Albersmeier A."/>
            <person name="Kalinowski J."/>
            <person name="Ruckert C."/>
        </authorList>
    </citation>
    <scope>NUCLEOTIDE SEQUENCE</scope>
    <source>
        <strain evidence="3">CGMCC 4.5737</strain>
    </source>
</reference>
<reference evidence="3" key="2">
    <citation type="submission" date="2020-09" db="EMBL/GenBank/DDBJ databases">
        <authorList>
            <person name="Sun Q."/>
            <person name="Zhou Y."/>
        </authorList>
    </citation>
    <scope>NUCLEOTIDE SEQUENCE</scope>
    <source>
        <strain evidence="3">CGMCC 4.5737</strain>
    </source>
</reference>
<dbReference type="AlphaFoldDB" id="A0A8J3CF47"/>
<dbReference type="InterPro" id="IPR002539">
    <property type="entry name" value="MaoC-like_dom"/>
</dbReference>
<accession>A0A8J3CF47</accession>
<protein>
    <recommendedName>
        <fullName evidence="2">MaoC-like domain-containing protein</fullName>
    </recommendedName>
</protein>
<gene>
    <name evidence="3" type="ORF">GCM10012275_31560</name>
</gene>
<dbReference type="PRINTS" id="PR01483">
    <property type="entry name" value="FASYNTHASE"/>
</dbReference>
<sequence length="280" mass="30706">MSTQTLSTPPNLGALYRKAVLTGFGRHGRELPDVELELRDVSVDVERLADYDRVCGFTLRDELPATYVNVLAFPLQVKLMTDPSFPFPLPGLVHIRNTITQFRPVRAEEALSFRVRAADLRPHERGKQFDVVSEVFVGDELVLRAIGTMLRRGGGSGERSRSAAAEPPPASAVWRVPVDIGRRYAAVSGDINPIHMNNLAAKAFGFPRSIAHGMWTKAHCLAAFEGRLPASFTVDAQFKTPILLPSKVAFWASREGEGWSFGVHDAKKGKPHLSGSVQPA</sequence>
<evidence type="ECO:0000313" key="4">
    <source>
        <dbReference type="Proteomes" id="UP000637578"/>
    </source>
</evidence>
<comment type="caution">
    <text evidence="3">The sequence shown here is derived from an EMBL/GenBank/DDBJ whole genome shotgun (WGS) entry which is preliminary data.</text>
</comment>